<dbReference type="Proteomes" id="UP000190813">
    <property type="component" value="Unassembled WGS sequence"/>
</dbReference>
<comment type="caution">
    <text evidence="1">The sequence shown here is derived from an EMBL/GenBank/DDBJ whole genome shotgun (WGS) entry which is preliminary data.</text>
</comment>
<protein>
    <submittedName>
        <fullName evidence="1">Uncharacterized protein</fullName>
    </submittedName>
</protein>
<reference evidence="1 2" key="1">
    <citation type="submission" date="2016-06" db="EMBL/GenBank/DDBJ databases">
        <title>Revisiting the taxonomy of the Elizabethkingia Genus based on Whole-Genome Sequencing, Optical Mapping, and MALDI-TOF.</title>
        <authorList>
            <person name="Nicholson A.C."/>
        </authorList>
    </citation>
    <scope>NUCLEOTIDE SEQUENCE [LARGE SCALE GENOMIC DNA]</scope>
    <source>
        <strain evidence="1 2">G4070</strain>
    </source>
</reference>
<accession>A0A1T3MU42</accession>
<keyword evidence="2" id="KW-1185">Reference proteome</keyword>
<proteinExistence type="predicted"/>
<evidence type="ECO:0000313" key="2">
    <source>
        <dbReference type="Proteomes" id="UP000190813"/>
    </source>
</evidence>
<dbReference type="EMBL" id="MAHX01000005">
    <property type="protein sequence ID" value="OPC68084.1"/>
    <property type="molecule type" value="Genomic_DNA"/>
</dbReference>
<evidence type="ECO:0000313" key="1">
    <source>
        <dbReference type="EMBL" id="OPC68084.1"/>
    </source>
</evidence>
<dbReference type="AlphaFoldDB" id="A0A1T3MU42"/>
<sequence length="396" mass="44915">MIGIFGQKTEKMAPQLSLKKEAMDKKGVIIHLDNDLKGILRPSKDLFDQSGIDVDYIICETKEEFNIVLSENKGNIKGLVFDLLSEEPTSGEINQNDATFLEDVKNGYAVFNIPIFVYSGYLQALTDTFDNCGTVFKVDKGSDNFKENVIDKFSLFYNSGFIDVFCPGGLLEKQIHVDLHNAFTKQFLRNDEIEKIINNIRGGQPAENVSDRIKKVFKRIAVRTLLFELLLPELNEDGQVIEETVSTTEHYIRRIGSIPVWTGDIFRKKDTEDFIFILTPRCNVIRNTSVLVCPFIWKEVISKKDKISKMLQGDPTVSGYDRHLPPSPIFEGGKLSLSKYFMIEKQDLKDNYERIITLSDELTNEILGKFGSHFFRTGITPWDPNEAGEEIAAGNA</sequence>
<name>A0A1T3MU42_9FLAO</name>
<organism evidence="1 2">
    <name type="scientific">Elizabethkingia occulta</name>
    <dbReference type="NCBI Taxonomy" id="1867263"/>
    <lineage>
        <taxon>Bacteria</taxon>
        <taxon>Pseudomonadati</taxon>
        <taxon>Bacteroidota</taxon>
        <taxon>Flavobacteriia</taxon>
        <taxon>Flavobacteriales</taxon>
        <taxon>Weeksellaceae</taxon>
        <taxon>Elizabethkingia</taxon>
    </lineage>
</organism>
<gene>
    <name evidence="1" type="ORF">BAZ10_12920</name>
</gene>